<name>A0A3N0E155_9ACTN</name>
<gene>
    <name evidence="1" type="ORF">EFW17_21870</name>
</gene>
<dbReference type="EMBL" id="RJMB01000032">
    <property type="protein sequence ID" value="RNL81572.1"/>
    <property type="molecule type" value="Genomic_DNA"/>
</dbReference>
<comment type="caution">
    <text evidence="1">The sequence shown here is derived from an EMBL/GenBank/DDBJ whole genome shotgun (WGS) entry which is preliminary data.</text>
</comment>
<dbReference type="AlphaFoldDB" id="A0A3N0E155"/>
<dbReference type="Proteomes" id="UP000269198">
    <property type="component" value="Unassembled WGS sequence"/>
</dbReference>
<accession>A0A3N0E155</accession>
<organism evidence="1 2">
    <name type="scientific">Halostreptopolyspora alba</name>
    <dbReference type="NCBI Taxonomy" id="2487137"/>
    <lineage>
        <taxon>Bacteria</taxon>
        <taxon>Bacillati</taxon>
        <taxon>Actinomycetota</taxon>
        <taxon>Actinomycetes</taxon>
        <taxon>Streptosporangiales</taxon>
        <taxon>Nocardiopsidaceae</taxon>
        <taxon>Halostreptopolyspora</taxon>
    </lineage>
</organism>
<proteinExistence type="predicted"/>
<reference evidence="1 2" key="1">
    <citation type="submission" date="2018-11" db="EMBL/GenBank/DDBJ databases">
        <title>The genome draft of YIM 96095.</title>
        <authorList>
            <person name="Tang S.-K."/>
            <person name="Chunyu W.-X."/>
            <person name="Feng Y.-Z."/>
        </authorList>
    </citation>
    <scope>NUCLEOTIDE SEQUENCE [LARGE SCALE GENOMIC DNA]</scope>
    <source>
        <strain evidence="1 2">YIM 96095</strain>
    </source>
</reference>
<evidence type="ECO:0000313" key="2">
    <source>
        <dbReference type="Proteomes" id="UP000269198"/>
    </source>
</evidence>
<protein>
    <submittedName>
        <fullName evidence="1">Uncharacterized protein</fullName>
    </submittedName>
</protein>
<sequence length="93" mass="10802">MLVPDCAHVIHDQGDEVNVWFLGLTDRSWALVRYTGDNESDVPQSGPRRLRGEIETAYRWWDSTGCGWTSPDRWLRECYSPRDLRIFTMALGN</sequence>
<evidence type="ECO:0000313" key="1">
    <source>
        <dbReference type="EMBL" id="RNL81572.1"/>
    </source>
</evidence>
<keyword evidence="2" id="KW-1185">Reference proteome</keyword>